<keyword evidence="4" id="KW-0808">Transferase</keyword>
<evidence type="ECO:0000256" key="5">
    <source>
        <dbReference type="ARBA" id="ARBA00022741"/>
    </source>
</evidence>
<evidence type="ECO:0000313" key="10">
    <source>
        <dbReference type="Proteomes" id="UP000324507"/>
    </source>
</evidence>
<evidence type="ECO:0000256" key="3">
    <source>
        <dbReference type="ARBA" id="ARBA00022553"/>
    </source>
</evidence>
<dbReference type="Proteomes" id="UP000324507">
    <property type="component" value="Chromosome"/>
</dbReference>
<evidence type="ECO:0000259" key="8">
    <source>
        <dbReference type="SMART" id="SM00911"/>
    </source>
</evidence>
<keyword evidence="5" id="KW-0547">Nucleotide-binding</keyword>
<dbReference type="GO" id="GO:0005524">
    <property type="term" value="F:ATP binding"/>
    <property type="evidence" value="ECO:0007669"/>
    <property type="project" value="UniProtKB-KW"/>
</dbReference>
<evidence type="ECO:0000313" key="9">
    <source>
        <dbReference type="EMBL" id="QEU07639.1"/>
    </source>
</evidence>
<dbReference type="RefSeq" id="WP_150350090.1">
    <property type="nucleotide sequence ID" value="NZ_CP044081.1"/>
</dbReference>
<sequence length="185" mass="20021">MFAILDPPFPKHNGGPLQWGRTNRDAVYAFERRLMALSAAHDALLQTSWTQADLQAVAATVIDAIGFSDRVRMTGLPVALGPRAALSFSLIVHELLTNACKYGALTNDYGKVSLSWGVKDSQDGDLLKIEWRERGRPPVVPPTRKGFGSKLISIGLVGTGGVDLRFDPEGLAADLHASMRQLVQA</sequence>
<evidence type="ECO:0000256" key="6">
    <source>
        <dbReference type="ARBA" id="ARBA00022777"/>
    </source>
</evidence>
<comment type="catalytic activity">
    <reaction evidence="1">
        <text>ATP + protein L-histidine = ADP + protein N-phospho-L-histidine.</text>
        <dbReference type="EC" id="2.7.13.3"/>
    </reaction>
</comment>
<dbReference type="SMART" id="SM00911">
    <property type="entry name" value="HWE_HK"/>
    <property type="match status" value="1"/>
</dbReference>
<dbReference type="EMBL" id="CP044081">
    <property type="protein sequence ID" value="QEU07639.1"/>
    <property type="molecule type" value="Genomic_DNA"/>
</dbReference>
<feature type="domain" description="Signal transduction histidine kinase HWE region" evidence="8">
    <location>
        <begin position="20"/>
        <end position="77"/>
    </location>
</feature>
<name>A0A5P2QQD7_9RHOB</name>
<gene>
    <name evidence="9" type="ORF">FOB51_06260</name>
</gene>
<evidence type="ECO:0000256" key="7">
    <source>
        <dbReference type="ARBA" id="ARBA00022840"/>
    </source>
</evidence>
<proteinExistence type="predicted"/>
<keyword evidence="6 9" id="KW-0418">Kinase</keyword>
<evidence type="ECO:0000256" key="2">
    <source>
        <dbReference type="ARBA" id="ARBA00012438"/>
    </source>
</evidence>
<keyword evidence="3" id="KW-0597">Phosphoprotein</keyword>
<protein>
    <recommendedName>
        <fullName evidence="2">histidine kinase</fullName>
        <ecNumber evidence="2">2.7.13.3</ecNumber>
    </recommendedName>
</protein>
<dbReference type="InterPro" id="IPR011102">
    <property type="entry name" value="Sig_transdc_His_kinase_HWE"/>
</dbReference>
<dbReference type="PANTHER" id="PTHR41523:SF7">
    <property type="entry name" value="HISTIDINE KINASE"/>
    <property type="match status" value="1"/>
</dbReference>
<dbReference type="PANTHER" id="PTHR41523">
    <property type="entry name" value="TWO-COMPONENT SYSTEM SENSOR PROTEIN"/>
    <property type="match status" value="1"/>
</dbReference>
<dbReference type="EC" id="2.7.13.3" evidence="2"/>
<evidence type="ECO:0000256" key="4">
    <source>
        <dbReference type="ARBA" id="ARBA00022679"/>
    </source>
</evidence>
<organism evidence="9 10">
    <name type="scientific">Paracoccus yeei</name>
    <dbReference type="NCBI Taxonomy" id="147645"/>
    <lineage>
        <taxon>Bacteria</taxon>
        <taxon>Pseudomonadati</taxon>
        <taxon>Pseudomonadota</taxon>
        <taxon>Alphaproteobacteria</taxon>
        <taxon>Rhodobacterales</taxon>
        <taxon>Paracoccaceae</taxon>
        <taxon>Paracoccus</taxon>
    </lineage>
</organism>
<accession>A0A5P2QQD7</accession>
<dbReference type="InterPro" id="IPR036890">
    <property type="entry name" value="HATPase_C_sf"/>
</dbReference>
<keyword evidence="7" id="KW-0067">ATP-binding</keyword>
<reference evidence="9 10" key="1">
    <citation type="submission" date="2019-09" db="EMBL/GenBank/DDBJ databases">
        <title>FDA dAtabase for Regulatory Grade micrObial Sequences (FDA-ARGOS): Supporting development and validation of Infectious Disease Dx tests.</title>
        <authorList>
            <person name="Sciortino C."/>
            <person name="Tallon L."/>
            <person name="Sadzewicz L."/>
            <person name="Vavikolanu K."/>
            <person name="Mehta A."/>
            <person name="Aluvathingal J."/>
            <person name="Nadendla S."/>
            <person name="Nandy P."/>
            <person name="Geyer C."/>
            <person name="Yan Y."/>
            <person name="Sichtig H."/>
        </authorList>
    </citation>
    <scope>NUCLEOTIDE SEQUENCE [LARGE SCALE GENOMIC DNA]</scope>
    <source>
        <strain evidence="9 10">FDAARGOS_643</strain>
    </source>
</reference>
<dbReference type="Pfam" id="PF07536">
    <property type="entry name" value="HWE_HK"/>
    <property type="match status" value="1"/>
</dbReference>
<evidence type="ECO:0000256" key="1">
    <source>
        <dbReference type="ARBA" id="ARBA00000085"/>
    </source>
</evidence>
<dbReference type="Gene3D" id="3.30.565.10">
    <property type="entry name" value="Histidine kinase-like ATPase, C-terminal domain"/>
    <property type="match status" value="1"/>
</dbReference>
<dbReference type="AlphaFoldDB" id="A0A5P2QQD7"/>
<dbReference type="GO" id="GO:0004673">
    <property type="term" value="F:protein histidine kinase activity"/>
    <property type="evidence" value="ECO:0007669"/>
    <property type="project" value="UniProtKB-EC"/>
</dbReference>